<gene>
    <name evidence="2" type="ORF">MARI151_10683</name>
</gene>
<evidence type="ECO:0000259" key="1">
    <source>
        <dbReference type="Pfam" id="PF00144"/>
    </source>
</evidence>
<dbReference type="RefSeq" id="WP_159301915.1">
    <property type="nucleotide sequence ID" value="NZ_LR733271.1"/>
</dbReference>
<keyword evidence="3" id="KW-1185">Reference proteome</keyword>
<accession>A0A653NI33</accession>
<dbReference type="Gene3D" id="3.40.710.10">
    <property type="entry name" value="DD-peptidase/beta-lactamase superfamily"/>
    <property type="match status" value="1"/>
</dbReference>
<dbReference type="PANTHER" id="PTHR46825:SF9">
    <property type="entry name" value="BETA-LACTAMASE-RELATED DOMAIN-CONTAINING PROTEIN"/>
    <property type="match status" value="1"/>
</dbReference>
<dbReference type="PANTHER" id="PTHR46825">
    <property type="entry name" value="D-ALANYL-D-ALANINE-CARBOXYPEPTIDASE/ENDOPEPTIDASE AMPH"/>
    <property type="match status" value="1"/>
</dbReference>
<feature type="domain" description="Beta-lactamase-related" evidence="1">
    <location>
        <begin position="31"/>
        <end position="359"/>
    </location>
</feature>
<dbReference type="InterPro" id="IPR050491">
    <property type="entry name" value="AmpC-like"/>
</dbReference>
<dbReference type="Proteomes" id="UP000430202">
    <property type="component" value="Unassembled WGS sequence"/>
</dbReference>
<sequence length="372" mass="41588">MNPILKYLKNVFATKRVLDDDPTLMGLVKADALLQDMFTSDKFPGLAITVLKEGKTIFQKGYGYTDIDKKQYVDPKNSIFRIASVSKPIAATALAHMVQEGVISLDESFYTYLPKYPKKKWDFTIRQLASHTAGIRVYKGKEFALNEPLAIKDSLSILENDPLVFKPGTDYLYNSFDWVMISAAMQEASGIPFEEYVQKTVLNPLGMHHTFCPERHLDDDFKGAGIEVNDIAVLKEQNQVTTFYTKGVTGFRKAVSVDNFYKLAGGGYLSTSEDVAKFGQAFLDKKVAIDGAILNQFLTAQQVNGNSTYYGLGWQVSEDAKGRKFFGHVGSGVGGYSNFFVYPKEQLVFSILVNSTDPKIQEDLDVVIDFFF</sequence>
<dbReference type="AlphaFoldDB" id="A0A653NI33"/>
<evidence type="ECO:0000313" key="2">
    <source>
        <dbReference type="EMBL" id="VXB16335.1"/>
    </source>
</evidence>
<organism evidence="2 3">
    <name type="scientific">Maribacter litoralis</name>
    <dbReference type="NCBI Taxonomy" id="2059726"/>
    <lineage>
        <taxon>Bacteria</taxon>
        <taxon>Pseudomonadati</taxon>
        <taxon>Bacteroidota</taxon>
        <taxon>Flavobacteriia</taxon>
        <taxon>Flavobacteriales</taxon>
        <taxon>Flavobacteriaceae</taxon>
        <taxon>Maribacter</taxon>
    </lineage>
</organism>
<proteinExistence type="predicted"/>
<name>A0A653NI33_9FLAO</name>
<reference evidence="2 3" key="1">
    <citation type="submission" date="2019-10" db="EMBL/GenBank/DDBJ databases">
        <authorList>
            <person name="Karimi E."/>
        </authorList>
    </citation>
    <scope>NUCLEOTIDE SEQUENCE [LARGE SCALE GENOMIC DNA]</scope>
    <source>
        <strain evidence="2">Maribacter sp. 151</strain>
    </source>
</reference>
<dbReference type="EMBL" id="CABWLR010000001">
    <property type="protein sequence ID" value="VXB16335.1"/>
    <property type="molecule type" value="Genomic_DNA"/>
</dbReference>
<protein>
    <submittedName>
        <fullName evidence="2">CubicO group peptidase, beta-lactamase class C family</fullName>
    </submittedName>
</protein>
<evidence type="ECO:0000313" key="3">
    <source>
        <dbReference type="Proteomes" id="UP000430202"/>
    </source>
</evidence>
<dbReference type="InterPro" id="IPR012338">
    <property type="entry name" value="Beta-lactam/transpept-like"/>
</dbReference>
<dbReference type="Pfam" id="PF00144">
    <property type="entry name" value="Beta-lactamase"/>
    <property type="match status" value="1"/>
</dbReference>
<dbReference type="SUPFAM" id="SSF56601">
    <property type="entry name" value="beta-lactamase/transpeptidase-like"/>
    <property type="match status" value="1"/>
</dbReference>
<dbReference type="InterPro" id="IPR001466">
    <property type="entry name" value="Beta-lactam-related"/>
</dbReference>